<reference evidence="2 3" key="1">
    <citation type="journal article" date="2016" name="DNA Res.">
        <title>The draft genome of MD-2 pineapple using hybrid error correction of long reads.</title>
        <authorList>
            <person name="Redwan R.M."/>
            <person name="Saidin A."/>
            <person name="Kumar S.V."/>
        </authorList>
    </citation>
    <scope>NUCLEOTIDE SEQUENCE [LARGE SCALE GENOMIC DNA]</scope>
    <source>
        <strain evidence="3">cv. MD2</strain>
        <tissue evidence="2">Leaf</tissue>
    </source>
</reference>
<name>A0A199UU44_ANACO</name>
<dbReference type="EMBL" id="LSRQ01005087">
    <property type="protein sequence ID" value="OAY68156.1"/>
    <property type="molecule type" value="Genomic_DNA"/>
</dbReference>
<proteinExistence type="predicted"/>
<gene>
    <name evidence="2" type="ORF">ACMD2_18749</name>
</gene>
<feature type="region of interest" description="Disordered" evidence="1">
    <location>
        <begin position="116"/>
        <end position="198"/>
    </location>
</feature>
<feature type="compositionally biased region" description="Polar residues" evidence="1">
    <location>
        <begin position="177"/>
        <end position="198"/>
    </location>
</feature>
<comment type="caution">
    <text evidence="2">The sequence shown here is derived from an EMBL/GenBank/DDBJ whole genome shotgun (WGS) entry which is preliminary data.</text>
</comment>
<organism evidence="2 3">
    <name type="scientific">Ananas comosus</name>
    <name type="common">Pineapple</name>
    <name type="synonym">Ananas ananas</name>
    <dbReference type="NCBI Taxonomy" id="4615"/>
    <lineage>
        <taxon>Eukaryota</taxon>
        <taxon>Viridiplantae</taxon>
        <taxon>Streptophyta</taxon>
        <taxon>Embryophyta</taxon>
        <taxon>Tracheophyta</taxon>
        <taxon>Spermatophyta</taxon>
        <taxon>Magnoliopsida</taxon>
        <taxon>Liliopsida</taxon>
        <taxon>Poales</taxon>
        <taxon>Bromeliaceae</taxon>
        <taxon>Bromelioideae</taxon>
        <taxon>Ananas</taxon>
    </lineage>
</organism>
<dbReference type="Proteomes" id="UP000092600">
    <property type="component" value="Unassembled WGS sequence"/>
</dbReference>
<protein>
    <submittedName>
        <fullName evidence="2">Uncharacterized protein</fullName>
    </submittedName>
</protein>
<evidence type="ECO:0000256" key="1">
    <source>
        <dbReference type="SAM" id="MobiDB-lite"/>
    </source>
</evidence>
<dbReference type="AlphaFoldDB" id="A0A199UU44"/>
<sequence length="198" mass="22486">MCLGTCPVPLETKRHGRWDIQMSRDLHLAGYYLNPSYHHRYNLGFDDELLKALRNVINRLERDPTHAALAINPVLDWLQDRDNQEDPLLHQPGDPPRPFRIIADEAGISDAERWADENIGSPQGNVQEQAALDEESQNPARDSDAEFERLMQGPGYGRSRRTQSQSGKEKTFYTAKRPSTTVRSGNSKKSMTSMDPLD</sequence>
<evidence type="ECO:0000313" key="3">
    <source>
        <dbReference type="Proteomes" id="UP000092600"/>
    </source>
</evidence>
<evidence type="ECO:0000313" key="2">
    <source>
        <dbReference type="EMBL" id="OAY68156.1"/>
    </source>
</evidence>
<accession>A0A199UU44</accession>